<evidence type="ECO:0000313" key="2">
    <source>
        <dbReference type="EMBL" id="CAI9969190.1"/>
    </source>
</evidence>
<evidence type="ECO:0000313" key="3">
    <source>
        <dbReference type="EMBL" id="CAL6050696.1"/>
    </source>
</evidence>
<feature type="compositionally biased region" description="Basic and acidic residues" evidence="1">
    <location>
        <begin position="78"/>
        <end position="106"/>
    </location>
</feature>
<comment type="caution">
    <text evidence="2">The sequence shown here is derived from an EMBL/GenBank/DDBJ whole genome shotgun (WGS) entry which is preliminary data.</text>
</comment>
<organism evidence="2">
    <name type="scientific">Hexamita inflata</name>
    <dbReference type="NCBI Taxonomy" id="28002"/>
    <lineage>
        <taxon>Eukaryota</taxon>
        <taxon>Metamonada</taxon>
        <taxon>Diplomonadida</taxon>
        <taxon>Hexamitidae</taxon>
        <taxon>Hexamitinae</taxon>
        <taxon>Hexamita</taxon>
    </lineage>
</organism>
<feature type="region of interest" description="Disordered" evidence="1">
    <location>
        <begin position="42"/>
        <end position="120"/>
    </location>
</feature>
<sequence>MTRKFRQVVPRQYLPLKEKIAKFQRELQSQFDTAAAVMRKFKETKQKHDDKKIAQKTSNAEAQPENEKKKTKVSQKAEPMKNIEEKAPDKTKPKDAQKQQKEEKPQFKSHKIKRPLKSPNLEQITCFKKSYQTIAKIWSK</sequence>
<feature type="compositionally biased region" description="Basic residues" evidence="1">
    <location>
        <begin position="107"/>
        <end position="116"/>
    </location>
</feature>
<evidence type="ECO:0000313" key="4">
    <source>
        <dbReference type="Proteomes" id="UP001642409"/>
    </source>
</evidence>
<dbReference type="EMBL" id="CATOUU010001054">
    <property type="protein sequence ID" value="CAI9969190.1"/>
    <property type="molecule type" value="Genomic_DNA"/>
</dbReference>
<dbReference type="Proteomes" id="UP001642409">
    <property type="component" value="Unassembled WGS sequence"/>
</dbReference>
<dbReference type="AlphaFoldDB" id="A0AA86URU3"/>
<reference evidence="2" key="1">
    <citation type="submission" date="2023-06" db="EMBL/GenBank/DDBJ databases">
        <authorList>
            <person name="Kurt Z."/>
        </authorList>
    </citation>
    <scope>NUCLEOTIDE SEQUENCE</scope>
</reference>
<protein>
    <submittedName>
        <fullName evidence="3">Hypothetical_protein</fullName>
    </submittedName>
</protein>
<proteinExistence type="predicted"/>
<keyword evidence="4" id="KW-1185">Reference proteome</keyword>
<gene>
    <name evidence="3" type="ORF">HINF_LOCUS44013</name>
    <name evidence="2" type="ORF">HINF_LOCUS56835</name>
</gene>
<reference evidence="3 4" key="2">
    <citation type="submission" date="2024-07" db="EMBL/GenBank/DDBJ databases">
        <authorList>
            <person name="Akdeniz Z."/>
        </authorList>
    </citation>
    <scope>NUCLEOTIDE SEQUENCE [LARGE SCALE GENOMIC DNA]</scope>
</reference>
<dbReference type="EMBL" id="CAXDID020000185">
    <property type="protein sequence ID" value="CAL6050696.1"/>
    <property type="molecule type" value="Genomic_DNA"/>
</dbReference>
<name>A0AA86URU3_9EUKA</name>
<accession>A0AA86URU3</accession>
<feature type="compositionally biased region" description="Basic and acidic residues" evidence="1">
    <location>
        <begin position="42"/>
        <end position="53"/>
    </location>
</feature>
<evidence type="ECO:0000256" key="1">
    <source>
        <dbReference type="SAM" id="MobiDB-lite"/>
    </source>
</evidence>